<name>A0A9P9GXR4_FUSRE</name>
<evidence type="ECO:0000313" key="2">
    <source>
        <dbReference type="EMBL" id="KAH7247459.1"/>
    </source>
</evidence>
<proteinExistence type="predicted"/>
<keyword evidence="1" id="KW-0732">Signal</keyword>
<sequence length="117" mass="12840">MHFSTILPVIAVALGAANAAPVDDGVVEPRGLECPHEMELLKLHGVPPGGVYTGVGTPDCCQNLPDNINDFDYPEVTPGFQCNIYTGRDCTGSFITVPGEVKYHDQEWRSWKCTRYE</sequence>
<dbReference type="OrthoDB" id="5022742at2759"/>
<dbReference type="RefSeq" id="XP_046048042.1">
    <property type="nucleotide sequence ID" value="XM_046190296.1"/>
</dbReference>
<protein>
    <submittedName>
        <fullName evidence="2">Uncharacterized protein</fullName>
    </submittedName>
</protein>
<dbReference type="AlphaFoldDB" id="A0A9P9GXR4"/>
<organism evidence="2 3">
    <name type="scientific">Fusarium redolens</name>
    <dbReference type="NCBI Taxonomy" id="48865"/>
    <lineage>
        <taxon>Eukaryota</taxon>
        <taxon>Fungi</taxon>
        <taxon>Dikarya</taxon>
        <taxon>Ascomycota</taxon>
        <taxon>Pezizomycotina</taxon>
        <taxon>Sordariomycetes</taxon>
        <taxon>Hypocreomycetidae</taxon>
        <taxon>Hypocreales</taxon>
        <taxon>Nectriaceae</taxon>
        <taxon>Fusarium</taxon>
        <taxon>Fusarium redolens species complex</taxon>
    </lineage>
</organism>
<dbReference type="GeneID" id="70220250"/>
<accession>A0A9P9GXR4</accession>
<keyword evidence="3" id="KW-1185">Reference proteome</keyword>
<feature type="chain" id="PRO_5040287864" evidence="1">
    <location>
        <begin position="20"/>
        <end position="117"/>
    </location>
</feature>
<evidence type="ECO:0000256" key="1">
    <source>
        <dbReference type="SAM" id="SignalP"/>
    </source>
</evidence>
<evidence type="ECO:0000313" key="3">
    <source>
        <dbReference type="Proteomes" id="UP000720189"/>
    </source>
</evidence>
<dbReference type="EMBL" id="JAGMUX010000010">
    <property type="protein sequence ID" value="KAH7247459.1"/>
    <property type="molecule type" value="Genomic_DNA"/>
</dbReference>
<feature type="signal peptide" evidence="1">
    <location>
        <begin position="1"/>
        <end position="19"/>
    </location>
</feature>
<reference evidence="2" key="1">
    <citation type="journal article" date="2021" name="Nat. Commun.">
        <title>Genetic determinants of endophytism in the Arabidopsis root mycobiome.</title>
        <authorList>
            <person name="Mesny F."/>
            <person name="Miyauchi S."/>
            <person name="Thiergart T."/>
            <person name="Pickel B."/>
            <person name="Atanasova L."/>
            <person name="Karlsson M."/>
            <person name="Huettel B."/>
            <person name="Barry K.W."/>
            <person name="Haridas S."/>
            <person name="Chen C."/>
            <person name="Bauer D."/>
            <person name="Andreopoulos W."/>
            <person name="Pangilinan J."/>
            <person name="LaButti K."/>
            <person name="Riley R."/>
            <person name="Lipzen A."/>
            <person name="Clum A."/>
            <person name="Drula E."/>
            <person name="Henrissat B."/>
            <person name="Kohler A."/>
            <person name="Grigoriev I.V."/>
            <person name="Martin F.M."/>
            <person name="Hacquard S."/>
        </authorList>
    </citation>
    <scope>NUCLEOTIDE SEQUENCE</scope>
    <source>
        <strain evidence="2">MPI-CAGE-AT-0023</strain>
    </source>
</reference>
<comment type="caution">
    <text evidence="2">The sequence shown here is derived from an EMBL/GenBank/DDBJ whole genome shotgun (WGS) entry which is preliminary data.</text>
</comment>
<gene>
    <name evidence="2" type="ORF">BKA55DRAFT_540748</name>
</gene>
<dbReference type="Proteomes" id="UP000720189">
    <property type="component" value="Unassembled WGS sequence"/>
</dbReference>